<gene>
    <name evidence="1" type="ORF">BK660_26080</name>
</gene>
<evidence type="ECO:0000313" key="2">
    <source>
        <dbReference type="Proteomes" id="UP000285636"/>
    </source>
</evidence>
<protein>
    <submittedName>
        <fullName evidence="1">Uncharacterized protein</fullName>
    </submittedName>
</protein>
<evidence type="ECO:0000313" key="1">
    <source>
        <dbReference type="EMBL" id="RON16290.1"/>
    </source>
</evidence>
<dbReference type="Proteomes" id="UP000285636">
    <property type="component" value="Unassembled WGS sequence"/>
</dbReference>
<proteinExistence type="predicted"/>
<accession>A0A423HSS4</accession>
<name>A0A423HSS4_9PSED</name>
<organism evidence="1 2">
    <name type="scientific">Pseudomonas brassicacearum</name>
    <dbReference type="NCBI Taxonomy" id="930166"/>
    <lineage>
        <taxon>Bacteria</taxon>
        <taxon>Pseudomonadati</taxon>
        <taxon>Pseudomonadota</taxon>
        <taxon>Gammaproteobacteria</taxon>
        <taxon>Pseudomonadales</taxon>
        <taxon>Pseudomonadaceae</taxon>
        <taxon>Pseudomonas</taxon>
    </lineage>
</organism>
<sequence length="103" mass="12205">MTEKFSRYDIAEFLQTPAEMWNYLQASKEEDLGDGRFIRLAFRDVKHTIRARIQSDPHFAQAIRIEVATLFHNGEPEMAHSMLLLLTQALRHHTARRFFTYRP</sequence>
<dbReference type="RefSeq" id="WP_123435955.1">
    <property type="nucleotide sequence ID" value="NZ_MOBK01000013.1"/>
</dbReference>
<dbReference type="EMBL" id="MOBK01000013">
    <property type="protein sequence ID" value="RON16290.1"/>
    <property type="molecule type" value="Genomic_DNA"/>
</dbReference>
<reference evidence="1 2" key="1">
    <citation type="submission" date="2016-10" db="EMBL/GenBank/DDBJ databases">
        <title>Comparative genome analysis of multiple Pseudomonas spp. focuses on biocontrol and plant growth promoting traits.</title>
        <authorList>
            <person name="Tao X.-Y."/>
            <person name="Taylor C.G."/>
        </authorList>
    </citation>
    <scope>NUCLEOTIDE SEQUENCE [LARGE SCALE GENOMIC DNA]</scope>
    <source>
        <strain evidence="1 2">38D7</strain>
    </source>
</reference>
<comment type="caution">
    <text evidence="1">The sequence shown here is derived from an EMBL/GenBank/DDBJ whole genome shotgun (WGS) entry which is preliminary data.</text>
</comment>
<dbReference type="AlphaFoldDB" id="A0A423HSS4"/>